<protein>
    <recommendedName>
        <fullName evidence="1">Mitochondrial import inner membrane translocase subunit TIM50</fullName>
    </recommendedName>
</protein>
<sequence>MFAEPSSKMLLPEPLQEPYYQPPYTLVLELKDVLVHPEYDVSTVSITSLPTKHELSRTKLVPTVSVKIFGTLCCLLALPMLERLGPGTKQTVCNKEVSVSSGSPLRGRKSGWRFRKRPGVDAFLNQLGPPLFEVVIYTHEAGFSASPVIDGLDPNGMIMYRLFRDATRYTDGVHLKDLSALNRDLSKVIMIDCDEKAASDNIRNAIILKKWEGDPQDKTLFDLVPFLQTIATSNVDDIRAVLDFYRKEDDILEAFKRNQARLREAEQERLAQLNQKQGGTSSWSGMFGRSFGFGRSSNKP</sequence>
<dbReference type="InterPro" id="IPR023214">
    <property type="entry name" value="HAD_sf"/>
</dbReference>
<comment type="subunit">
    <text evidence="1">Component of the TIM23 complex.</text>
</comment>
<comment type="function">
    <text evidence="1">Essential component of the TIM23 complex, a complex that mediates the translocation of transit peptide-containing proteins across the mitochondrial inner membrane.</text>
</comment>
<dbReference type="EMBL" id="CALNXI010000479">
    <property type="protein sequence ID" value="CAH3027920.1"/>
    <property type="molecule type" value="Genomic_DNA"/>
</dbReference>
<organism evidence="4 5">
    <name type="scientific">Porites evermanni</name>
    <dbReference type="NCBI Taxonomy" id="104178"/>
    <lineage>
        <taxon>Eukaryota</taxon>
        <taxon>Metazoa</taxon>
        <taxon>Cnidaria</taxon>
        <taxon>Anthozoa</taxon>
        <taxon>Hexacorallia</taxon>
        <taxon>Scleractinia</taxon>
        <taxon>Fungiina</taxon>
        <taxon>Poritidae</taxon>
        <taxon>Porites</taxon>
    </lineage>
</organism>
<dbReference type="InterPro" id="IPR036412">
    <property type="entry name" value="HAD-like_sf"/>
</dbReference>
<proteinExistence type="inferred from homology"/>
<dbReference type="SMART" id="SM00577">
    <property type="entry name" value="CPDc"/>
    <property type="match status" value="1"/>
</dbReference>
<feature type="region of interest" description="Disordered" evidence="2">
    <location>
        <begin position="270"/>
        <end position="300"/>
    </location>
</feature>
<keyword evidence="1" id="KW-0496">Mitochondrion</keyword>
<keyword evidence="5" id="KW-1185">Reference proteome</keyword>
<evidence type="ECO:0000313" key="5">
    <source>
        <dbReference type="Proteomes" id="UP001159427"/>
    </source>
</evidence>
<evidence type="ECO:0000313" key="4">
    <source>
        <dbReference type="EMBL" id="CAH3027920.1"/>
    </source>
</evidence>
<keyword evidence="1" id="KW-0653">Protein transport</keyword>
<gene>
    <name evidence="4" type="ORF">PEVE_00032679</name>
</gene>
<keyword evidence="1" id="KW-0811">Translocation</keyword>
<keyword evidence="1" id="KW-0813">Transport</keyword>
<reference evidence="4 5" key="1">
    <citation type="submission" date="2022-05" db="EMBL/GenBank/DDBJ databases">
        <authorList>
            <consortium name="Genoscope - CEA"/>
            <person name="William W."/>
        </authorList>
    </citation>
    <scope>NUCLEOTIDE SEQUENCE [LARGE SCALE GENOMIC DNA]</scope>
</reference>
<dbReference type="Pfam" id="PF03031">
    <property type="entry name" value="NIF"/>
    <property type="match status" value="1"/>
</dbReference>
<dbReference type="Gene3D" id="3.40.50.1000">
    <property type="entry name" value="HAD superfamily/HAD-like"/>
    <property type="match status" value="1"/>
</dbReference>
<dbReference type="InterPro" id="IPR004274">
    <property type="entry name" value="FCP1_dom"/>
</dbReference>
<evidence type="ECO:0000259" key="3">
    <source>
        <dbReference type="PROSITE" id="PS50969"/>
    </source>
</evidence>
<dbReference type="SUPFAM" id="SSF56784">
    <property type="entry name" value="HAD-like"/>
    <property type="match status" value="1"/>
</dbReference>
<comment type="similarity">
    <text evidence="1">Belongs to the TIM50 family.</text>
</comment>
<dbReference type="PROSITE" id="PS50969">
    <property type="entry name" value="FCP1"/>
    <property type="match status" value="1"/>
</dbReference>
<dbReference type="Proteomes" id="UP001159427">
    <property type="component" value="Unassembled WGS sequence"/>
</dbReference>
<feature type="compositionally biased region" description="Low complexity" evidence="2">
    <location>
        <begin position="281"/>
        <end position="300"/>
    </location>
</feature>
<dbReference type="InterPro" id="IPR050365">
    <property type="entry name" value="TIM50"/>
</dbReference>
<dbReference type="PANTHER" id="PTHR12210">
    <property type="entry name" value="DULLARD PROTEIN PHOSPHATASE"/>
    <property type="match status" value="1"/>
</dbReference>
<feature type="domain" description="FCP1 homology" evidence="3">
    <location>
        <begin position="19"/>
        <end position="230"/>
    </location>
</feature>
<keyword evidence="1" id="KW-0809">Transit peptide</keyword>
<comment type="subcellular location">
    <subcellularLocation>
        <location evidence="1">Mitochondrion inner membrane</location>
        <topology evidence="1">Single-pass membrane protein</topology>
    </subcellularLocation>
</comment>
<dbReference type="CDD" id="cd07521">
    <property type="entry name" value="HAD_FCP1-like"/>
    <property type="match status" value="1"/>
</dbReference>
<name>A0ABN8MHB6_9CNID</name>
<evidence type="ECO:0000256" key="1">
    <source>
        <dbReference type="RuleBase" id="RU365079"/>
    </source>
</evidence>
<accession>A0ABN8MHB6</accession>
<evidence type="ECO:0000256" key="2">
    <source>
        <dbReference type="SAM" id="MobiDB-lite"/>
    </source>
</evidence>
<comment type="caution">
    <text evidence="4">The sequence shown here is derived from an EMBL/GenBank/DDBJ whole genome shotgun (WGS) entry which is preliminary data.</text>
</comment>